<proteinExistence type="predicted"/>
<accession>A0A851ZYV5</accession>
<evidence type="ECO:0000313" key="9">
    <source>
        <dbReference type="Proteomes" id="UP000603627"/>
    </source>
</evidence>
<dbReference type="InterPro" id="IPR012337">
    <property type="entry name" value="RNaseH-like_sf"/>
</dbReference>
<evidence type="ECO:0000256" key="6">
    <source>
        <dbReference type="ARBA" id="ARBA00022918"/>
    </source>
</evidence>
<evidence type="ECO:0000313" key="8">
    <source>
        <dbReference type="EMBL" id="NXE62883.1"/>
    </source>
</evidence>
<dbReference type="GO" id="GO:0016787">
    <property type="term" value="F:hydrolase activity"/>
    <property type="evidence" value="ECO:0007669"/>
    <property type="project" value="UniProtKB-KW"/>
</dbReference>
<dbReference type="EMBL" id="WBNL01000166">
    <property type="protein sequence ID" value="NXE62883.1"/>
    <property type="molecule type" value="Genomic_DNA"/>
</dbReference>
<keyword evidence="5" id="KW-0378">Hydrolase</keyword>
<dbReference type="GO" id="GO:0003964">
    <property type="term" value="F:RNA-directed DNA polymerase activity"/>
    <property type="evidence" value="ECO:0007669"/>
    <property type="project" value="UniProtKB-KW"/>
</dbReference>
<protein>
    <submittedName>
        <fullName evidence="8">IGEB protein</fullName>
    </submittedName>
</protein>
<evidence type="ECO:0000256" key="2">
    <source>
        <dbReference type="ARBA" id="ARBA00022695"/>
    </source>
</evidence>
<keyword evidence="2" id="KW-0548">Nucleotidyltransferase</keyword>
<evidence type="ECO:0000256" key="3">
    <source>
        <dbReference type="ARBA" id="ARBA00022722"/>
    </source>
</evidence>
<dbReference type="SUPFAM" id="SSF53098">
    <property type="entry name" value="Ribonuclease H-like"/>
    <property type="match status" value="1"/>
</dbReference>
<dbReference type="InterPro" id="IPR036397">
    <property type="entry name" value="RNaseH_sf"/>
</dbReference>
<dbReference type="Gene3D" id="3.30.420.10">
    <property type="entry name" value="Ribonuclease H-like superfamily/Ribonuclease H"/>
    <property type="match status" value="1"/>
</dbReference>
<organism evidence="8 9">
    <name type="scientific">Calcarius ornatus</name>
    <name type="common">Chestnut-collared longspur</name>
    <dbReference type="NCBI Taxonomy" id="198940"/>
    <lineage>
        <taxon>Eukaryota</taxon>
        <taxon>Metazoa</taxon>
        <taxon>Chordata</taxon>
        <taxon>Craniata</taxon>
        <taxon>Vertebrata</taxon>
        <taxon>Euteleostomi</taxon>
        <taxon>Archelosauria</taxon>
        <taxon>Archosauria</taxon>
        <taxon>Dinosauria</taxon>
        <taxon>Saurischia</taxon>
        <taxon>Theropoda</taxon>
        <taxon>Coelurosauria</taxon>
        <taxon>Aves</taxon>
        <taxon>Neognathae</taxon>
        <taxon>Neoaves</taxon>
        <taxon>Telluraves</taxon>
        <taxon>Australaves</taxon>
        <taxon>Passeriformes</taxon>
        <taxon>Passeroidea</taxon>
        <taxon>Fringillidae</taxon>
        <taxon>Emberizinae</taxon>
        <taxon>Emberizini</taxon>
        <taxon>Calcarius</taxon>
    </lineage>
</organism>
<dbReference type="AlphaFoldDB" id="A0A851ZYV5"/>
<evidence type="ECO:0000256" key="4">
    <source>
        <dbReference type="ARBA" id="ARBA00022759"/>
    </source>
</evidence>
<reference evidence="8" key="1">
    <citation type="submission" date="2019-09" db="EMBL/GenBank/DDBJ databases">
        <title>Bird 10,000 Genomes (B10K) Project - Family phase.</title>
        <authorList>
            <person name="Zhang G."/>
        </authorList>
    </citation>
    <scope>NUCLEOTIDE SEQUENCE</scope>
    <source>
        <strain evidence="8">B10K-DU-015-28</strain>
        <tissue evidence="8">Muscle</tissue>
    </source>
</reference>
<evidence type="ECO:0000256" key="5">
    <source>
        <dbReference type="ARBA" id="ARBA00022801"/>
    </source>
</evidence>
<gene>
    <name evidence="8" type="primary">Iap</name>
    <name evidence="8" type="ORF">CALORN_R15530</name>
</gene>
<dbReference type="GO" id="GO:0035613">
    <property type="term" value="F:RNA stem-loop binding"/>
    <property type="evidence" value="ECO:0007669"/>
    <property type="project" value="TreeGrafter"/>
</dbReference>
<keyword evidence="6" id="KW-0695">RNA-directed DNA polymerase</keyword>
<comment type="caution">
    <text evidence="8">The sequence shown here is derived from an EMBL/GenBank/DDBJ whole genome shotgun (WGS) entry which is preliminary data.</text>
</comment>
<evidence type="ECO:0000259" key="7">
    <source>
        <dbReference type="PROSITE" id="PS50994"/>
    </source>
</evidence>
<keyword evidence="4" id="KW-0255">Endonuclease</keyword>
<sequence length="97" mass="11047">VKHIRGIPHSPTGQAVVERDYRTIKEYLKKLKTPTETDVNKRLNKVLFTLNFLSLTEGREGAPIVIHHQAIQKSQNQTISGLQVHYKNMTTGNWEGP</sequence>
<dbReference type="PROSITE" id="PS50994">
    <property type="entry name" value="INTEGRASE"/>
    <property type="match status" value="1"/>
</dbReference>
<keyword evidence="9" id="KW-1185">Reference proteome</keyword>
<dbReference type="PANTHER" id="PTHR41694:SF3">
    <property type="entry name" value="RNA-DIRECTED DNA POLYMERASE-RELATED"/>
    <property type="match status" value="1"/>
</dbReference>
<dbReference type="InterPro" id="IPR001584">
    <property type="entry name" value="Integrase_cat-core"/>
</dbReference>
<feature type="non-terminal residue" evidence="8">
    <location>
        <position position="97"/>
    </location>
</feature>
<dbReference type="Proteomes" id="UP000603627">
    <property type="component" value="Unassembled WGS sequence"/>
</dbReference>
<keyword evidence="3" id="KW-0540">Nuclease</keyword>
<evidence type="ECO:0000256" key="1">
    <source>
        <dbReference type="ARBA" id="ARBA00022679"/>
    </source>
</evidence>
<feature type="non-terminal residue" evidence="8">
    <location>
        <position position="1"/>
    </location>
</feature>
<keyword evidence="1" id="KW-0808">Transferase</keyword>
<dbReference type="GO" id="GO:0004519">
    <property type="term" value="F:endonuclease activity"/>
    <property type="evidence" value="ECO:0007669"/>
    <property type="project" value="UniProtKB-KW"/>
</dbReference>
<feature type="domain" description="Integrase catalytic" evidence="7">
    <location>
        <begin position="1"/>
        <end position="71"/>
    </location>
</feature>
<dbReference type="GO" id="GO:0015074">
    <property type="term" value="P:DNA integration"/>
    <property type="evidence" value="ECO:0007669"/>
    <property type="project" value="InterPro"/>
</dbReference>
<name>A0A851ZYV5_CALOR</name>
<dbReference type="PANTHER" id="PTHR41694">
    <property type="entry name" value="ENDOGENOUS RETROVIRUS GROUP K MEMBER POL PROTEIN"/>
    <property type="match status" value="1"/>
</dbReference>